<dbReference type="PANTHER" id="PTHR46795">
    <property type="entry name" value="ABC TRANSPORTER PERMEASE-RELATED-RELATED"/>
    <property type="match status" value="1"/>
</dbReference>
<dbReference type="Pfam" id="PF03403">
    <property type="entry name" value="PAF-AH_p_II"/>
    <property type="match status" value="1"/>
</dbReference>
<feature type="transmembrane region" description="Helical" evidence="6">
    <location>
        <begin position="520"/>
        <end position="544"/>
    </location>
</feature>
<sequence>MTLFELAKKNIKGNLRNYFIYLFSMFASVAIFYVFASLQYSTQVVEAVESSDSMQSVFMVGSIILVLFVSVFMMYSGQFFTHKRKKEVGLYALLGFPKKTIGRMLFYENMTIGAGVLVLGIVAGTLLSKLFAMILMRLLGVAVDVGITFSLPAVLTTVVIFLILITITSIQAYRLVYRFKLIELFRAEQEGEQEPRASIVPAAAAVALLIVGYGFGLRNFENNEQIFTNLGVMTVGIIAGTFLLFSSLVIYLLKYAKRRKSHYYKGMNLIMISNLVYRMKGNARTLSVISILSAIALCAFSFGFSTYYAYEHTARVTAPFSYMHIAQDDEVDQKIEEIIRGDNAHPVKAKMSIPVIHLSGEASSDEILSDRERKAAEHPVKVISASEYNRVAEALSLDRLTLNESDQVIAIRPMYTDYEWADYAGETITLDLPNGNVNLAFAGMTIERVLNWHYPDIMVVVADDTFRMLEAQVPTEQYVGYIVQDQKNTKATADALAAIQTSEMKLSTYYSVYRLGIENAAFNVFILGFLGVMFLLATGSILYFKQLTEATNDRSRYEILKKIGVSHKEIAATILKQNALIFLLPLLVGLGHYLIIFNWLRKLFGGMGGINLLLPILVCVGLFMVIYMTYYMITVNSIIKFINGESARKVRFAMFASAAVMVAAVSLFILAEPPVQYDEPHTGERIHITLPEPTGEMPVGVTELHLTDIDRADPWVKDRKRELMISIWYPATREVGQKAKYIPPNAAAFYDETVMPTIGVEPGRIDLSNIGVHASLNAPAEHGEKGWPVIIYSPGGSVPRSLGTINVQELASNGYVVVTIDHTYETTVVEFPEGRIETEQLPDFGADTVLKMMSVRVDDVRFVLDRLEALKEGNNPDHAKRELPEGLDRALDLSRIGIFGHSAGGATAAQAMYEDERIGAGIDMDGSMGYLPDHLLPVALYGLDRPFLLMNAGFTDEGEVDSHLTAEDRASFWNESSGWKLDVAIPNGAHYTFTDQQYLLPQISNKLSLSPQVVQGSVGTVEPEQALAAQRDYIGAFFDMHLKGLPQPLLESPASPYADVEVLE</sequence>
<dbReference type="EMBL" id="WNZW01000001">
    <property type="protein sequence ID" value="MUG44484.1"/>
    <property type="molecule type" value="Genomic_DNA"/>
</dbReference>
<evidence type="ECO:0000256" key="2">
    <source>
        <dbReference type="ARBA" id="ARBA00022475"/>
    </source>
</evidence>
<dbReference type="InterPro" id="IPR029058">
    <property type="entry name" value="AB_hydrolase_fold"/>
</dbReference>
<feature type="transmembrane region" description="Helical" evidence="6">
    <location>
        <begin position="652"/>
        <end position="671"/>
    </location>
</feature>
<feature type="transmembrane region" description="Helical" evidence="6">
    <location>
        <begin position="18"/>
        <end position="36"/>
    </location>
</feature>
<dbReference type="SUPFAM" id="SSF53474">
    <property type="entry name" value="alpha/beta-Hydrolases"/>
    <property type="match status" value="1"/>
</dbReference>
<feature type="transmembrane region" description="Helical" evidence="6">
    <location>
        <begin position="579"/>
        <end position="600"/>
    </location>
</feature>
<accession>A0A7X2YYW0</accession>
<evidence type="ECO:0000256" key="4">
    <source>
        <dbReference type="ARBA" id="ARBA00022989"/>
    </source>
</evidence>
<keyword evidence="4 6" id="KW-1133">Transmembrane helix</keyword>
<protein>
    <submittedName>
        <fullName evidence="8">FtsX-like permease family protein</fullName>
    </submittedName>
</protein>
<feature type="transmembrane region" description="Helical" evidence="6">
    <location>
        <begin position="227"/>
        <end position="253"/>
    </location>
</feature>
<dbReference type="InterPro" id="IPR003838">
    <property type="entry name" value="ABC3_permease_C"/>
</dbReference>
<evidence type="ECO:0000313" key="9">
    <source>
        <dbReference type="Proteomes" id="UP000447876"/>
    </source>
</evidence>
<organism evidence="8 9">
    <name type="scientific">Paenibacillus woosongensis</name>
    <dbReference type="NCBI Taxonomy" id="307580"/>
    <lineage>
        <taxon>Bacteria</taxon>
        <taxon>Bacillati</taxon>
        <taxon>Bacillota</taxon>
        <taxon>Bacilli</taxon>
        <taxon>Bacillales</taxon>
        <taxon>Paenibacillaceae</taxon>
        <taxon>Paenibacillus</taxon>
    </lineage>
</organism>
<dbReference type="Gene3D" id="3.40.50.1820">
    <property type="entry name" value="alpha/beta hydrolase"/>
    <property type="match status" value="1"/>
</dbReference>
<gene>
    <name evidence="8" type="ORF">GNP95_05680</name>
</gene>
<keyword evidence="2" id="KW-1003">Cell membrane</keyword>
<proteinExistence type="predicted"/>
<reference evidence="8 9" key="1">
    <citation type="submission" date="2019-11" db="EMBL/GenBank/DDBJ databases">
        <title>Draft genome sequences of five Paenibacillus species of dairy origin.</title>
        <authorList>
            <person name="Olajide A.M."/>
            <person name="Chen S."/>
            <person name="Lapointe G."/>
        </authorList>
    </citation>
    <scope>NUCLEOTIDE SEQUENCE [LARGE SCALE GENOMIC DNA]</scope>
    <source>
        <strain evidence="8 9">12CR55</strain>
    </source>
</reference>
<dbReference type="PANTHER" id="PTHR46795:SF3">
    <property type="entry name" value="ABC TRANSPORTER PERMEASE"/>
    <property type="match status" value="1"/>
</dbReference>
<keyword evidence="5 6" id="KW-0472">Membrane</keyword>
<evidence type="ECO:0000256" key="3">
    <source>
        <dbReference type="ARBA" id="ARBA00022692"/>
    </source>
</evidence>
<evidence type="ECO:0000256" key="1">
    <source>
        <dbReference type="ARBA" id="ARBA00004651"/>
    </source>
</evidence>
<feature type="transmembrane region" description="Helical" evidence="6">
    <location>
        <begin position="112"/>
        <end position="139"/>
    </location>
</feature>
<keyword evidence="3 6" id="KW-0812">Transmembrane</keyword>
<evidence type="ECO:0000313" key="8">
    <source>
        <dbReference type="EMBL" id="MUG44484.1"/>
    </source>
</evidence>
<dbReference type="AlphaFoldDB" id="A0A7X2YYW0"/>
<dbReference type="GO" id="GO:0005886">
    <property type="term" value="C:plasma membrane"/>
    <property type="evidence" value="ECO:0007669"/>
    <property type="project" value="UniProtKB-SubCell"/>
</dbReference>
<dbReference type="Pfam" id="PF02687">
    <property type="entry name" value="FtsX"/>
    <property type="match status" value="2"/>
</dbReference>
<feature type="transmembrane region" description="Helical" evidence="6">
    <location>
        <begin position="197"/>
        <end position="215"/>
    </location>
</feature>
<comment type="caution">
    <text evidence="8">The sequence shown here is derived from an EMBL/GenBank/DDBJ whole genome shotgun (WGS) entry which is preliminary data.</text>
</comment>
<dbReference type="OrthoDB" id="1705903at2"/>
<evidence type="ECO:0000259" key="7">
    <source>
        <dbReference type="Pfam" id="PF02687"/>
    </source>
</evidence>
<dbReference type="Proteomes" id="UP000447876">
    <property type="component" value="Unassembled WGS sequence"/>
</dbReference>
<evidence type="ECO:0000256" key="5">
    <source>
        <dbReference type="ARBA" id="ARBA00023136"/>
    </source>
</evidence>
<feature type="transmembrane region" description="Helical" evidence="6">
    <location>
        <begin position="612"/>
        <end position="631"/>
    </location>
</feature>
<dbReference type="InterPro" id="IPR052536">
    <property type="entry name" value="ABC-4_Integral_Memb_Prot"/>
</dbReference>
<dbReference type="RefSeq" id="WP_155609855.1">
    <property type="nucleotide sequence ID" value="NZ_WNZW01000001.1"/>
</dbReference>
<feature type="transmembrane region" description="Helical" evidence="6">
    <location>
        <begin position="56"/>
        <end position="76"/>
    </location>
</feature>
<comment type="subcellular location">
    <subcellularLocation>
        <location evidence="1">Cell membrane</location>
        <topology evidence="1">Multi-pass membrane protein</topology>
    </subcellularLocation>
</comment>
<feature type="transmembrane region" description="Helical" evidence="6">
    <location>
        <begin position="288"/>
        <end position="310"/>
    </location>
</feature>
<name>A0A7X2YYW0_9BACL</name>
<feature type="domain" description="ABC3 transporter permease C-terminal" evidence="7">
    <location>
        <begin position="60"/>
        <end position="175"/>
    </location>
</feature>
<feature type="domain" description="ABC3 transporter permease C-terminal" evidence="7">
    <location>
        <begin position="529"/>
        <end position="641"/>
    </location>
</feature>
<evidence type="ECO:0000256" key="6">
    <source>
        <dbReference type="SAM" id="Phobius"/>
    </source>
</evidence>
<feature type="transmembrane region" description="Helical" evidence="6">
    <location>
        <begin position="151"/>
        <end position="176"/>
    </location>
</feature>